<dbReference type="PROSITE" id="PS50076">
    <property type="entry name" value="DNAJ_2"/>
    <property type="match status" value="1"/>
</dbReference>
<keyword evidence="4" id="KW-1185">Reference proteome</keyword>
<feature type="region of interest" description="Disordered" evidence="1">
    <location>
        <begin position="163"/>
        <end position="183"/>
    </location>
</feature>
<name>A0ABD3JZG7_EUCGL</name>
<feature type="domain" description="J" evidence="2">
    <location>
        <begin position="67"/>
        <end position="132"/>
    </location>
</feature>
<dbReference type="InterPro" id="IPR036869">
    <property type="entry name" value="J_dom_sf"/>
</dbReference>
<feature type="region of interest" description="Disordered" evidence="1">
    <location>
        <begin position="270"/>
        <end position="327"/>
    </location>
</feature>
<proteinExistence type="predicted"/>
<protein>
    <recommendedName>
        <fullName evidence="2">J domain-containing protein</fullName>
    </recommendedName>
</protein>
<dbReference type="SUPFAM" id="SSF46565">
    <property type="entry name" value="Chaperone J-domain"/>
    <property type="match status" value="1"/>
</dbReference>
<organism evidence="3 4">
    <name type="scientific">Eucalyptus globulus</name>
    <name type="common">Tasmanian blue gum</name>
    <dbReference type="NCBI Taxonomy" id="34317"/>
    <lineage>
        <taxon>Eukaryota</taxon>
        <taxon>Viridiplantae</taxon>
        <taxon>Streptophyta</taxon>
        <taxon>Embryophyta</taxon>
        <taxon>Tracheophyta</taxon>
        <taxon>Spermatophyta</taxon>
        <taxon>Magnoliopsida</taxon>
        <taxon>eudicotyledons</taxon>
        <taxon>Gunneridae</taxon>
        <taxon>Pentapetalae</taxon>
        <taxon>rosids</taxon>
        <taxon>malvids</taxon>
        <taxon>Myrtales</taxon>
        <taxon>Myrtaceae</taxon>
        <taxon>Myrtoideae</taxon>
        <taxon>Eucalypteae</taxon>
        <taxon>Eucalyptus</taxon>
    </lineage>
</organism>
<dbReference type="CDD" id="cd06257">
    <property type="entry name" value="DnaJ"/>
    <property type="match status" value="1"/>
</dbReference>
<gene>
    <name evidence="3" type="ORF">ACJRO7_022564</name>
</gene>
<dbReference type="Pfam" id="PF00226">
    <property type="entry name" value="DnaJ"/>
    <property type="match status" value="1"/>
</dbReference>
<dbReference type="Proteomes" id="UP001634007">
    <property type="component" value="Unassembled WGS sequence"/>
</dbReference>
<dbReference type="PANTHER" id="PTHR45496:SF1">
    <property type="entry name" value="CHAPERONE DNAJ-DOMAIN SUPERFAMILY PROTEIN"/>
    <property type="match status" value="1"/>
</dbReference>
<dbReference type="SMART" id="SM00271">
    <property type="entry name" value="DnaJ"/>
    <property type="match status" value="1"/>
</dbReference>
<evidence type="ECO:0000259" key="2">
    <source>
        <dbReference type="PROSITE" id="PS50076"/>
    </source>
</evidence>
<accession>A0ABD3JZG7</accession>
<feature type="compositionally biased region" description="Basic residues" evidence="1">
    <location>
        <begin position="315"/>
        <end position="327"/>
    </location>
</feature>
<dbReference type="PANTHER" id="PTHR45496">
    <property type="entry name" value="CHAPERONE DNAJ-DOMAIN SUPERFAMILY PROTEIN"/>
    <property type="match status" value="1"/>
</dbReference>
<reference evidence="3 4" key="1">
    <citation type="submission" date="2024-11" db="EMBL/GenBank/DDBJ databases">
        <title>Chromosome-level genome assembly of Eucalyptus globulus Labill. provides insights into its genome evolution.</title>
        <authorList>
            <person name="Li X."/>
        </authorList>
    </citation>
    <scope>NUCLEOTIDE SEQUENCE [LARGE SCALE GENOMIC DNA]</scope>
    <source>
        <strain evidence="3">CL2024</strain>
        <tissue evidence="3">Fresh tender leaves</tissue>
    </source>
</reference>
<comment type="caution">
    <text evidence="3">The sequence shown here is derived from an EMBL/GenBank/DDBJ whole genome shotgun (WGS) entry which is preliminary data.</text>
</comment>
<dbReference type="Gene3D" id="1.10.287.110">
    <property type="entry name" value="DnaJ domain"/>
    <property type="match status" value="1"/>
</dbReference>
<evidence type="ECO:0000256" key="1">
    <source>
        <dbReference type="SAM" id="MobiDB-lite"/>
    </source>
</evidence>
<dbReference type="PROSITE" id="PS00636">
    <property type="entry name" value="DNAJ_1"/>
    <property type="match status" value="1"/>
</dbReference>
<sequence>MQSPSRTEAERLLGVAEKLLVARDLTGSKDFAVLAQETEPLLDGSDQILAIVDVLLATEKRVNNHHDWYAVLQIGRRSDDHDLIKRQYRRLALLLHPDKNKYPYADQAFRFVAGAWAVLSDPGKKSLYDKEFNLFSKVDLSPAAAAAAGAKLPVRRGGQLSRGFGQQEPAGGSGSGHGKGSEKRAGGAAAAAAAAARSASFWTACPYCYMVYEYPAVYEECCLRCQSCERAFQAVAIEAPPPVVPGKEAYHCCWAVFPLGFTIGKFEGGDEGGDKVGPTEGGLPNWFPQQSADKNAGMAPPQQQQQQQPAATAPPKRKRGRPRKNPL</sequence>
<evidence type="ECO:0000313" key="3">
    <source>
        <dbReference type="EMBL" id="KAL3733060.1"/>
    </source>
</evidence>
<dbReference type="InterPro" id="IPR018253">
    <property type="entry name" value="DnaJ_domain_CS"/>
</dbReference>
<dbReference type="PRINTS" id="PR00625">
    <property type="entry name" value="JDOMAIN"/>
</dbReference>
<feature type="compositionally biased region" description="Low complexity" evidence="1">
    <location>
        <begin position="299"/>
        <end position="314"/>
    </location>
</feature>
<dbReference type="AlphaFoldDB" id="A0ABD3JZG7"/>
<dbReference type="InterPro" id="IPR001623">
    <property type="entry name" value="DnaJ_domain"/>
</dbReference>
<dbReference type="InterPro" id="IPR053052">
    <property type="entry name" value="Imprinting_Balance_Reg"/>
</dbReference>
<dbReference type="EMBL" id="JBJKBG010000006">
    <property type="protein sequence ID" value="KAL3733060.1"/>
    <property type="molecule type" value="Genomic_DNA"/>
</dbReference>
<evidence type="ECO:0000313" key="4">
    <source>
        <dbReference type="Proteomes" id="UP001634007"/>
    </source>
</evidence>